<dbReference type="AlphaFoldDB" id="A0A3N4KTX7"/>
<keyword evidence="13" id="KW-1185">Reference proteome</keyword>
<dbReference type="GO" id="GO:0003785">
    <property type="term" value="F:actin monomer binding"/>
    <property type="evidence" value="ECO:0007669"/>
    <property type="project" value="TreeGrafter"/>
</dbReference>
<dbReference type="Gene3D" id="3.40.20.10">
    <property type="entry name" value="Severin"/>
    <property type="match status" value="2"/>
</dbReference>
<dbReference type="PANTHER" id="PTHR13759:SF1">
    <property type="entry name" value="TWINFILIN"/>
    <property type="match status" value="1"/>
</dbReference>
<dbReference type="SUPFAM" id="SSF55753">
    <property type="entry name" value="Actin depolymerizing proteins"/>
    <property type="match status" value="2"/>
</dbReference>
<keyword evidence="5" id="KW-0677">Repeat</keyword>
<dbReference type="GO" id="GO:0005884">
    <property type="term" value="C:actin filament"/>
    <property type="evidence" value="ECO:0007669"/>
    <property type="project" value="TreeGrafter"/>
</dbReference>
<dbReference type="GO" id="GO:0051015">
    <property type="term" value="F:actin filament binding"/>
    <property type="evidence" value="ECO:0007669"/>
    <property type="project" value="TreeGrafter"/>
</dbReference>
<gene>
    <name evidence="12" type="ORF">P167DRAFT_534583</name>
</gene>
<dbReference type="GO" id="GO:0005938">
    <property type="term" value="C:cell cortex"/>
    <property type="evidence" value="ECO:0007669"/>
    <property type="project" value="UniProtKB-SubCell"/>
</dbReference>
<dbReference type="PANTHER" id="PTHR13759">
    <property type="entry name" value="TWINFILIN"/>
    <property type="match status" value="1"/>
</dbReference>
<dbReference type="OrthoDB" id="10006997at2759"/>
<dbReference type="CDD" id="cd11285">
    <property type="entry name" value="ADF_Twf-N_like"/>
    <property type="match status" value="1"/>
</dbReference>
<evidence type="ECO:0000256" key="2">
    <source>
        <dbReference type="ARBA" id="ARBA00004544"/>
    </source>
</evidence>
<evidence type="ECO:0000256" key="7">
    <source>
        <dbReference type="ARBA" id="ARBA00023212"/>
    </source>
</evidence>
<keyword evidence="7" id="KW-0206">Cytoskeleton</keyword>
<evidence type="ECO:0000256" key="10">
    <source>
        <dbReference type="ARBA" id="ARBA00069496"/>
    </source>
</evidence>
<dbReference type="InterPro" id="IPR002108">
    <property type="entry name" value="ADF-H"/>
</dbReference>
<dbReference type="InterPro" id="IPR028458">
    <property type="entry name" value="Twinfilin"/>
</dbReference>
<evidence type="ECO:0000256" key="5">
    <source>
        <dbReference type="ARBA" id="ARBA00022737"/>
    </source>
</evidence>
<evidence type="ECO:0000256" key="6">
    <source>
        <dbReference type="ARBA" id="ARBA00023203"/>
    </source>
</evidence>
<dbReference type="CDD" id="cd11284">
    <property type="entry name" value="ADF_Twf-C_like"/>
    <property type="match status" value="1"/>
</dbReference>
<evidence type="ECO:0000256" key="9">
    <source>
        <dbReference type="ARBA" id="ARBA00056419"/>
    </source>
</evidence>
<evidence type="ECO:0000256" key="1">
    <source>
        <dbReference type="ARBA" id="ARBA00004245"/>
    </source>
</evidence>
<feature type="domain" description="ADF-H" evidence="11">
    <location>
        <begin position="173"/>
        <end position="310"/>
    </location>
</feature>
<comment type="function">
    <text evidence="9">Actin-binding protein involved in motile and morphological processes. Inhibits actin polymerization, likely by sequestering G-actin.</text>
</comment>
<dbReference type="STRING" id="1392247.A0A3N4KTX7"/>
<name>A0A3N4KTX7_9PEZI</name>
<comment type="subcellular location">
    <subcellularLocation>
        <location evidence="2">Cytoplasm</location>
        <location evidence="2">Cell cortex</location>
    </subcellularLocation>
    <subcellularLocation>
        <location evidence="1">Cytoplasm</location>
        <location evidence="1">Cytoskeleton</location>
    </subcellularLocation>
</comment>
<dbReference type="FunFam" id="3.40.20.10:FF:000042">
    <property type="entry name" value="Actin depolymerizing protein"/>
    <property type="match status" value="1"/>
</dbReference>
<evidence type="ECO:0000256" key="4">
    <source>
        <dbReference type="ARBA" id="ARBA00022490"/>
    </source>
</evidence>
<evidence type="ECO:0000259" key="11">
    <source>
        <dbReference type="PROSITE" id="PS51263"/>
    </source>
</evidence>
<feature type="domain" description="ADF-H" evidence="11">
    <location>
        <begin position="3"/>
        <end position="136"/>
    </location>
</feature>
<dbReference type="FunFam" id="3.40.20.10:FF:000007">
    <property type="entry name" value="Twinfilin-1 isoform 1"/>
    <property type="match status" value="1"/>
</dbReference>
<dbReference type="InterPro" id="IPR029006">
    <property type="entry name" value="ADF-H/Gelsolin-like_dom_sf"/>
</dbReference>
<organism evidence="12 13">
    <name type="scientific">Morchella conica CCBAS932</name>
    <dbReference type="NCBI Taxonomy" id="1392247"/>
    <lineage>
        <taxon>Eukaryota</taxon>
        <taxon>Fungi</taxon>
        <taxon>Dikarya</taxon>
        <taxon>Ascomycota</taxon>
        <taxon>Pezizomycotina</taxon>
        <taxon>Pezizomycetes</taxon>
        <taxon>Pezizales</taxon>
        <taxon>Morchellaceae</taxon>
        <taxon>Morchella</taxon>
    </lineage>
</organism>
<dbReference type="GO" id="GO:0030042">
    <property type="term" value="P:actin filament depolymerization"/>
    <property type="evidence" value="ECO:0007669"/>
    <property type="project" value="TreeGrafter"/>
</dbReference>
<dbReference type="FunCoup" id="A0A3N4KTX7">
    <property type="interactions" value="395"/>
</dbReference>
<comment type="similarity">
    <text evidence="3">Belongs to the actin-binding proteins ADF family. Twinfilin subfamily.</text>
</comment>
<dbReference type="InParanoid" id="A0A3N4KTX7"/>
<dbReference type="Pfam" id="PF00241">
    <property type="entry name" value="Cofilin_ADF"/>
    <property type="match status" value="2"/>
</dbReference>
<accession>A0A3N4KTX7</accession>
<dbReference type="GO" id="GO:0051016">
    <property type="term" value="P:barbed-end actin filament capping"/>
    <property type="evidence" value="ECO:0007669"/>
    <property type="project" value="TreeGrafter"/>
</dbReference>
<evidence type="ECO:0000313" key="12">
    <source>
        <dbReference type="EMBL" id="RPB13967.1"/>
    </source>
</evidence>
<keyword evidence="6" id="KW-0009">Actin-binding</keyword>
<sequence length="328" mass="36272">MQSGITASAELLSTFQNIVSTPSLRGLIVSIEKETLVPRELLLSTGSFESDLSQLDALLKDNEAAYIILRRREDPDPAPFISIAYVPDSANVRQKMLFASTRNTLLRELGTERFGESIFATVKEELTAEGFKRHDAHEAKPAPLTEEEMTMAAVKEAEYEASTSTSARKSHVSSGIKFPVSQEAIEALTNLPGGFITLVQLAINNEKETIELANASSSAINDFTHVIPDDAPRYSFFRFNHTHEGQQESPIVFIYTCPTSSKIREKMLYASCRSSVVNAAINEAHLNIEKKLEAASATEIGEAQLLEEFHPKVEQKASFKRPARPGRR</sequence>
<dbReference type="SMART" id="SM00102">
    <property type="entry name" value="ADF"/>
    <property type="match status" value="2"/>
</dbReference>
<evidence type="ECO:0000256" key="3">
    <source>
        <dbReference type="ARBA" id="ARBA00009557"/>
    </source>
</evidence>
<dbReference type="EMBL" id="ML119120">
    <property type="protein sequence ID" value="RPB13967.1"/>
    <property type="molecule type" value="Genomic_DNA"/>
</dbReference>
<reference evidence="12 13" key="1">
    <citation type="journal article" date="2018" name="Nat. Ecol. Evol.">
        <title>Pezizomycetes genomes reveal the molecular basis of ectomycorrhizal truffle lifestyle.</title>
        <authorList>
            <person name="Murat C."/>
            <person name="Payen T."/>
            <person name="Noel B."/>
            <person name="Kuo A."/>
            <person name="Morin E."/>
            <person name="Chen J."/>
            <person name="Kohler A."/>
            <person name="Krizsan K."/>
            <person name="Balestrini R."/>
            <person name="Da Silva C."/>
            <person name="Montanini B."/>
            <person name="Hainaut M."/>
            <person name="Levati E."/>
            <person name="Barry K.W."/>
            <person name="Belfiori B."/>
            <person name="Cichocki N."/>
            <person name="Clum A."/>
            <person name="Dockter R.B."/>
            <person name="Fauchery L."/>
            <person name="Guy J."/>
            <person name="Iotti M."/>
            <person name="Le Tacon F."/>
            <person name="Lindquist E.A."/>
            <person name="Lipzen A."/>
            <person name="Malagnac F."/>
            <person name="Mello A."/>
            <person name="Molinier V."/>
            <person name="Miyauchi S."/>
            <person name="Poulain J."/>
            <person name="Riccioni C."/>
            <person name="Rubini A."/>
            <person name="Sitrit Y."/>
            <person name="Splivallo R."/>
            <person name="Traeger S."/>
            <person name="Wang M."/>
            <person name="Zifcakova L."/>
            <person name="Wipf D."/>
            <person name="Zambonelli A."/>
            <person name="Paolocci F."/>
            <person name="Nowrousian M."/>
            <person name="Ottonello S."/>
            <person name="Baldrian P."/>
            <person name="Spatafora J.W."/>
            <person name="Henrissat B."/>
            <person name="Nagy L.G."/>
            <person name="Aury J.M."/>
            <person name="Wincker P."/>
            <person name="Grigoriev I.V."/>
            <person name="Bonfante P."/>
            <person name="Martin F.M."/>
        </authorList>
    </citation>
    <scope>NUCLEOTIDE SEQUENCE [LARGE SCALE GENOMIC DNA]</scope>
    <source>
        <strain evidence="12 13">CCBAS932</strain>
    </source>
</reference>
<protein>
    <recommendedName>
        <fullName evidence="10">Twinfilin</fullName>
    </recommendedName>
</protein>
<dbReference type="Proteomes" id="UP000277580">
    <property type="component" value="Unassembled WGS sequence"/>
</dbReference>
<dbReference type="PROSITE" id="PS51263">
    <property type="entry name" value="ADF_H"/>
    <property type="match status" value="2"/>
</dbReference>
<proteinExistence type="inferred from homology"/>
<evidence type="ECO:0000313" key="13">
    <source>
        <dbReference type="Proteomes" id="UP000277580"/>
    </source>
</evidence>
<keyword evidence="4" id="KW-0963">Cytoplasm</keyword>
<comment type="subunit">
    <text evidence="8">Interacts with G-actin; ADP-actin form.</text>
</comment>
<evidence type="ECO:0000256" key="8">
    <source>
        <dbReference type="ARBA" id="ARBA00038532"/>
    </source>
</evidence>